<organism evidence="2 3">
    <name type="scientific">Stylonychia lemnae</name>
    <name type="common">Ciliate</name>
    <dbReference type="NCBI Taxonomy" id="5949"/>
    <lineage>
        <taxon>Eukaryota</taxon>
        <taxon>Sar</taxon>
        <taxon>Alveolata</taxon>
        <taxon>Ciliophora</taxon>
        <taxon>Intramacronucleata</taxon>
        <taxon>Spirotrichea</taxon>
        <taxon>Stichotrichia</taxon>
        <taxon>Sporadotrichida</taxon>
        <taxon>Oxytrichidae</taxon>
        <taxon>Stylonychinae</taxon>
        <taxon>Stylonychia</taxon>
    </lineage>
</organism>
<dbReference type="EMBL" id="CCKQ01010052">
    <property type="protein sequence ID" value="CDW81550.1"/>
    <property type="molecule type" value="Genomic_DNA"/>
</dbReference>
<name>A0A078AH01_STYLE</name>
<dbReference type="InParanoid" id="A0A078AH01"/>
<feature type="transmembrane region" description="Helical" evidence="1">
    <location>
        <begin position="88"/>
        <end position="109"/>
    </location>
</feature>
<keyword evidence="1" id="KW-0812">Transmembrane</keyword>
<evidence type="ECO:0000256" key="1">
    <source>
        <dbReference type="SAM" id="Phobius"/>
    </source>
</evidence>
<dbReference type="AlphaFoldDB" id="A0A078AH01"/>
<evidence type="ECO:0000313" key="2">
    <source>
        <dbReference type="EMBL" id="CDW81550.1"/>
    </source>
</evidence>
<dbReference type="Proteomes" id="UP000039865">
    <property type="component" value="Unassembled WGS sequence"/>
</dbReference>
<protein>
    <submittedName>
        <fullName evidence="2">Uncharacterized protein</fullName>
    </submittedName>
</protein>
<reference evidence="2 3" key="1">
    <citation type="submission" date="2014-06" db="EMBL/GenBank/DDBJ databases">
        <authorList>
            <person name="Swart Estienne"/>
        </authorList>
    </citation>
    <scope>NUCLEOTIDE SEQUENCE [LARGE SCALE GENOMIC DNA]</scope>
    <source>
        <strain evidence="2 3">130c</strain>
    </source>
</reference>
<sequence>MQQTVIIDGHILLGLISFDMIIAMHFLIVIYVENQLDPDNPFRVFMCQFNGFLSPLALESQFAYHCCLCHCILNMIKTFQNKKGVSYITYHFGSLSIGFSFAILSVFILQDVGVSIMGACAMAEGSFIEQIKIF</sequence>
<evidence type="ECO:0000313" key="3">
    <source>
        <dbReference type="Proteomes" id="UP000039865"/>
    </source>
</evidence>
<feature type="transmembrane region" description="Helical" evidence="1">
    <location>
        <begin position="52"/>
        <end position="76"/>
    </location>
</feature>
<keyword evidence="1" id="KW-0472">Membrane</keyword>
<proteinExistence type="predicted"/>
<keyword evidence="1" id="KW-1133">Transmembrane helix</keyword>
<feature type="transmembrane region" description="Helical" evidence="1">
    <location>
        <begin position="12"/>
        <end position="32"/>
    </location>
</feature>
<keyword evidence="3" id="KW-1185">Reference proteome</keyword>
<gene>
    <name evidence="2" type="primary">Contig10513.g11220</name>
    <name evidence="2" type="ORF">STYLEM_10569</name>
</gene>
<accession>A0A078AH01</accession>